<reference evidence="1 2" key="1">
    <citation type="submission" date="2019-04" db="EMBL/GenBank/DDBJ databases">
        <title>Nucleotide sequence of the Pseudomonas aeruginosa phage PAP-JP.</title>
        <authorList>
            <person name="Hammerl J.A."/>
            <person name="Perleth J."/>
            <person name="Alter T."/>
            <person name="Goelz G."/>
            <person name="Orquera S."/>
        </authorList>
    </citation>
    <scope>NUCLEOTIDE SEQUENCE [LARGE SCALE GENOMIC DNA]</scope>
</reference>
<evidence type="ECO:0000313" key="2">
    <source>
        <dbReference type="Proteomes" id="UP000322601"/>
    </source>
</evidence>
<accession>A0A5C1K5B2</accession>
<name>A0A5C1K5B2_9CAUD</name>
<dbReference type="Proteomes" id="UP000322601">
    <property type="component" value="Genome"/>
</dbReference>
<organism evidence="1 2">
    <name type="scientific">Pseudomonas phage PAP-JP</name>
    <dbReference type="NCBI Taxonomy" id="2583508"/>
    <lineage>
        <taxon>Viruses</taxon>
        <taxon>Duplodnaviria</taxon>
        <taxon>Heunggongvirae</taxon>
        <taxon>Uroviricota</taxon>
        <taxon>Caudoviricetes</taxon>
        <taxon>Vandenendeviridae</taxon>
        <taxon>Nankokuvirus</taxon>
        <taxon>Nankokuvirus KPP10</taxon>
    </lineage>
</organism>
<proteinExistence type="predicted"/>
<evidence type="ECO:0000313" key="1">
    <source>
        <dbReference type="EMBL" id="QEM40972.1"/>
    </source>
</evidence>
<sequence>MSEINTYPHTAENIYPYLTQAAKIVLLMTVPELRGVICPDTGERLREGLGMHGILECVWESRYKVITMDQWASFMQGYKSEMPGSMDVYNQIQRILQSRNSLKQLLMPYLEACKRQTQEELTAQEKYREQI</sequence>
<gene>
    <name evidence="1" type="ORF">PAPJP_046</name>
</gene>
<protein>
    <submittedName>
        <fullName evidence="1">Uncharacterized protein</fullName>
    </submittedName>
</protein>
<dbReference type="EMBL" id="MK799650">
    <property type="protein sequence ID" value="QEM40972.1"/>
    <property type="molecule type" value="Genomic_DNA"/>
</dbReference>